<comment type="caution">
    <text evidence="5">The sequence shown here is derived from an EMBL/GenBank/DDBJ whole genome shotgun (WGS) entry which is preliminary data.</text>
</comment>
<reference evidence="5 6" key="1">
    <citation type="journal article" date="2012" name="Science">
        <title>Ecological populations of bacteria act as socially cohesive units of antibiotic production and resistance.</title>
        <authorList>
            <person name="Cordero O.X."/>
            <person name="Wildschutte H."/>
            <person name="Kirkup B."/>
            <person name="Proehl S."/>
            <person name="Ngo L."/>
            <person name="Hussain F."/>
            <person name="Le Roux F."/>
            <person name="Mincer T."/>
            <person name="Polz M.F."/>
        </authorList>
    </citation>
    <scope>NUCLEOTIDE SEQUENCE [LARGE SCALE GENOMIC DNA]</scope>
    <source>
        <strain evidence="5 6">FF-454</strain>
    </source>
</reference>
<dbReference type="PANTHER" id="PTHR12526:SF640">
    <property type="entry name" value="COLANIC ACID BIOSYNTHESIS GLYCOSYLTRANSFERASE WCAL-RELATED"/>
    <property type="match status" value="1"/>
</dbReference>
<evidence type="ECO:0000256" key="2">
    <source>
        <dbReference type="ARBA" id="ARBA00022676"/>
    </source>
</evidence>
<dbReference type="EMBL" id="AJWN02000058">
    <property type="protein sequence ID" value="OEE60856.1"/>
    <property type="molecule type" value="Genomic_DNA"/>
</dbReference>
<evidence type="ECO:0000256" key="3">
    <source>
        <dbReference type="ARBA" id="ARBA00022679"/>
    </source>
</evidence>
<gene>
    <name evidence="5" type="ORF">A1OK_09965</name>
</gene>
<evidence type="ECO:0000313" key="5">
    <source>
        <dbReference type="EMBL" id="OEE60856.1"/>
    </source>
</evidence>
<sequence length="380" mass="41742">MSKLKHILILDPIAFAGGSKVSTKHVLAQLENKEVRVSVLTADAKSWRQTQAYVRHLFMPARLESAEQGLAYFARHLLIAAQLLWFRLVIGTIDTALAASGPGVDLGLYLAKPFLSYRIVQMVHGPVATSRTIGRCLMRANHVFYLDSTRESLCSALKATGNTDDVSAYPHFQTFNNGLPKSAWPSPCQHDYAVVFWAASLLKWKGLDTLIQALSSVPPSQRAETHICFIRPEQTTLTVSDAPQSVSKVFWYEAPDDLDGIRARANIFVSTSTKEPFGLSILEAMAAGMCVIIPEDGAYWDTQLTHGVNCLKYAPHDVNALAGSLIDAQSDMRTLQCIGKAANIVSQQYRAEYCFSDICEALVPNSGSRFSSLSRNEVQG</sequence>
<dbReference type="Proteomes" id="UP000095039">
    <property type="component" value="Unassembled WGS sequence"/>
</dbReference>
<keyword evidence="3" id="KW-0808">Transferase</keyword>
<dbReference type="GO" id="GO:1901135">
    <property type="term" value="P:carbohydrate derivative metabolic process"/>
    <property type="evidence" value="ECO:0007669"/>
    <property type="project" value="UniProtKB-ARBA"/>
</dbReference>
<dbReference type="RefSeq" id="WP_016959172.1">
    <property type="nucleotide sequence ID" value="NZ_AJWN02000058.1"/>
</dbReference>
<name>A0A1E5C5T2_9GAMM</name>
<dbReference type="SUPFAM" id="SSF53756">
    <property type="entry name" value="UDP-Glycosyltransferase/glycogen phosphorylase"/>
    <property type="match status" value="1"/>
</dbReference>
<organism evidence="5 6">
    <name type="scientific">Enterovibrio norvegicus FF-454</name>
    <dbReference type="NCBI Taxonomy" id="1185651"/>
    <lineage>
        <taxon>Bacteria</taxon>
        <taxon>Pseudomonadati</taxon>
        <taxon>Pseudomonadota</taxon>
        <taxon>Gammaproteobacteria</taxon>
        <taxon>Vibrionales</taxon>
        <taxon>Vibrionaceae</taxon>
        <taxon>Enterovibrio</taxon>
    </lineage>
</organism>
<feature type="domain" description="Glycosyl transferase family 1" evidence="4">
    <location>
        <begin position="189"/>
        <end position="342"/>
    </location>
</feature>
<dbReference type="CDD" id="cd03801">
    <property type="entry name" value="GT4_PimA-like"/>
    <property type="match status" value="1"/>
</dbReference>
<dbReference type="Gene3D" id="3.40.50.2000">
    <property type="entry name" value="Glycogen Phosphorylase B"/>
    <property type="match status" value="2"/>
</dbReference>
<keyword evidence="6" id="KW-1185">Reference proteome</keyword>
<keyword evidence="2" id="KW-0328">Glycosyltransferase</keyword>
<proteinExistence type="inferred from homology"/>
<dbReference type="Pfam" id="PF00534">
    <property type="entry name" value="Glycos_transf_1"/>
    <property type="match status" value="1"/>
</dbReference>
<dbReference type="PANTHER" id="PTHR12526">
    <property type="entry name" value="GLYCOSYLTRANSFERASE"/>
    <property type="match status" value="1"/>
</dbReference>
<dbReference type="InterPro" id="IPR001296">
    <property type="entry name" value="Glyco_trans_1"/>
</dbReference>
<dbReference type="AlphaFoldDB" id="A0A1E5C5T2"/>
<evidence type="ECO:0000259" key="4">
    <source>
        <dbReference type="Pfam" id="PF00534"/>
    </source>
</evidence>
<comment type="similarity">
    <text evidence="1">Belongs to the glycosyltransferase group 1 family. Glycosyltransferase 4 subfamily.</text>
</comment>
<protein>
    <submittedName>
        <fullName evidence="5">Glycosyltransferase</fullName>
    </submittedName>
</protein>
<evidence type="ECO:0000313" key="6">
    <source>
        <dbReference type="Proteomes" id="UP000095039"/>
    </source>
</evidence>
<accession>A0A1E5C5T2</accession>
<dbReference type="GO" id="GO:0016757">
    <property type="term" value="F:glycosyltransferase activity"/>
    <property type="evidence" value="ECO:0007669"/>
    <property type="project" value="UniProtKB-KW"/>
</dbReference>
<evidence type="ECO:0000256" key="1">
    <source>
        <dbReference type="ARBA" id="ARBA00009481"/>
    </source>
</evidence>